<dbReference type="EMBL" id="JAVLET010000005">
    <property type="protein sequence ID" value="KAL0469503.1"/>
    <property type="molecule type" value="Genomic_DNA"/>
</dbReference>
<keyword evidence="3" id="KW-0808">Transferase</keyword>
<evidence type="ECO:0000256" key="2">
    <source>
        <dbReference type="ARBA" id="ARBA00022527"/>
    </source>
</evidence>
<keyword evidence="12" id="KW-1185">Reference proteome</keyword>
<protein>
    <recommendedName>
        <fullName evidence="1">non-specific serine/threonine protein kinase</fullName>
        <ecNumber evidence="1">2.7.11.1</ecNumber>
    </recommendedName>
</protein>
<dbReference type="InterPro" id="IPR000719">
    <property type="entry name" value="Prot_kinase_dom"/>
</dbReference>
<evidence type="ECO:0000313" key="12">
    <source>
        <dbReference type="Proteomes" id="UP001451303"/>
    </source>
</evidence>
<keyword evidence="4" id="KW-0547">Nucleotide-binding</keyword>
<evidence type="ECO:0000256" key="5">
    <source>
        <dbReference type="ARBA" id="ARBA00022777"/>
    </source>
</evidence>
<dbReference type="PANTHER" id="PTHR43671">
    <property type="entry name" value="SERINE/THREONINE-PROTEIN KINASE NEK"/>
    <property type="match status" value="1"/>
</dbReference>
<comment type="catalytic activity">
    <reaction evidence="8">
        <text>L-seryl-[protein] + ATP = O-phospho-L-seryl-[protein] + ADP + H(+)</text>
        <dbReference type="Rhea" id="RHEA:17989"/>
        <dbReference type="Rhea" id="RHEA-COMP:9863"/>
        <dbReference type="Rhea" id="RHEA-COMP:11604"/>
        <dbReference type="ChEBI" id="CHEBI:15378"/>
        <dbReference type="ChEBI" id="CHEBI:29999"/>
        <dbReference type="ChEBI" id="CHEBI:30616"/>
        <dbReference type="ChEBI" id="CHEBI:83421"/>
        <dbReference type="ChEBI" id="CHEBI:456216"/>
        <dbReference type="EC" id="2.7.11.1"/>
    </reaction>
</comment>
<feature type="compositionally biased region" description="Pro residues" evidence="9">
    <location>
        <begin position="1"/>
        <end position="11"/>
    </location>
</feature>
<evidence type="ECO:0000256" key="8">
    <source>
        <dbReference type="ARBA" id="ARBA00048679"/>
    </source>
</evidence>
<proteinExistence type="predicted"/>
<evidence type="ECO:0000259" key="10">
    <source>
        <dbReference type="PROSITE" id="PS50011"/>
    </source>
</evidence>
<keyword evidence="2" id="KW-0723">Serine/threonine-protein kinase</keyword>
<feature type="compositionally biased region" description="Low complexity" evidence="9">
    <location>
        <begin position="12"/>
        <end position="22"/>
    </location>
</feature>
<name>A0ABR3DCB0_NEUIN</name>
<dbReference type="PANTHER" id="PTHR43671:SF98">
    <property type="entry name" value="SERINE_THREONINE-PROTEIN KINASE NEK11"/>
    <property type="match status" value="1"/>
</dbReference>
<sequence length="589" mass="64554">MTSHPTPPPSPSTLTTPNSTTPLYTLHKTLSPPKAFPGQDQGHDHNQSQGQSQSQVILIRRSTDGAILLGTPSPSALLNNPSYTNNNNNGQFSTFSPPSCVSSTAAPAAVQPVDTNIVRELMKGAIQFEASPAGAGAGTRSGRGTEMIGAPEAAARVLNHENLVSLHGEWVSGVVDGVGGPMMMMGVFGGSKGEMMKKAVVDKTERWLVWDWCDAGSVKGLIEFYGGGVGECIIWGQVDEVAAAAAKGPNTKTKKKKGTGFPRKEELGTIVVQGKPSQFKSGGGAFLPESLVWHVGLGVLRALMYLHEGKREVISVEKDPVTGGFKRVRKVHGPPETEPDWMPILHRDVRAENIYMQHPRGVETYGAVKLGGFENCYVSAAVVMAQDEEQKFERVPLVAMEREVVGEDELRNRWKEWQDDRYDVDVSRRPYTRGNDLYALGTVLYHMMVGRPLPPVPEECPFCKCHHVKFLTNAPGETKEACTHMNCDYQDVNHEVDIGHLMKNGTRGKYTKGLAGLVGVLLRQYRNDEMRASDILGRAGWRGYEEWKTGTPDGKLFKDATDDMMFRKNNEIVAKRNLATQQASQPMNV</sequence>
<comment type="caution">
    <text evidence="11">The sequence shown here is derived from an EMBL/GenBank/DDBJ whole genome shotgun (WGS) entry which is preliminary data.</text>
</comment>
<dbReference type="InterPro" id="IPR050660">
    <property type="entry name" value="NEK_Ser/Thr_kinase"/>
</dbReference>
<evidence type="ECO:0000256" key="7">
    <source>
        <dbReference type="ARBA" id="ARBA00047899"/>
    </source>
</evidence>
<evidence type="ECO:0000256" key="1">
    <source>
        <dbReference type="ARBA" id="ARBA00012513"/>
    </source>
</evidence>
<keyword evidence="5" id="KW-0418">Kinase</keyword>
<evidence type="ECO:0000256" key="9">
    <source>
        <dbReference type="SAM" id="MobiDB-lite"/>
    </source>
</evidence>
<feature type="region of interest" description="Disordered" evidence="9">
    <location>
        <begin position="1"/>
        <end position="55"/>
    </location>
</feature>
<dbReference type="InterPro" id="IPR011009">
    <property type="entry name" value="Kinase-like_dom_sf"/>
</dbReference>
<comment type="catalytic activity">
    <reaction evidence="7">
        <text>L-threonyl-[protein] + ATP = O-phospho-L-threonyl-[protein] + ADP + H(+)</text>
        <dbReference type="Rhea" id="RHEA:46608"/>
        <dbReference type="Rhea" id="RHEA-COMP:11060"/>
        <dbReference type="Rhea" id="RHEA-COMP:11605"/>
        <dbReference type="ChEBI" id="CHEBI:15378"/>
        <dbReference type="ChEBI" id="CHEBI:30013"/>
        <dbReference type="ChEBI" id="CHEBI:30616"/>
        <dbReference type="ChEBI" id="CHEBI:61977"/>
        <dbReference type="ChEBI" id="CHEBI:456216"/>
        <dbReference type="EC" id="2.7.11.1"/>
    </reaction>
</comment>
<evidence type="ECO:0000256" key="6">
    <source>
        <dbReference type="ARBA" id="ARBA00022840"/>
    </source>
</evidence>
<dbReference type="Gene3D" id="1.10.510.10">
    <property type="entry name" value="Transferase(Phosphotransferase) domain 1"/>
    <property type="match status" value="1"/>
</dbReference>
<organism evidence="11 12">
    <name type="scientific">Neurospora intermedia</name>
    <dbReference type="NCBI Taxonomy" id="5142"/>
    <lineage>
        <taxon>Eukaryota</taxon>
        <taxon>Fungi</taxon>
        <taxon>Dikarya</taxon>
        <taxon>Ascomycota</taxon>
        <taxon>Pezizomycotina</taxon>
        <taxon>Sordariomycetes</taxon>
        <taxon>Sordariomycetidae</taxon>
        <taxon>Sordariales</taxon>
        <taxon>Sordariaceae</taxon>
        <taxon>Neurospora</taxon>
    </lineage>
</organism>
<keyword evidence="6" id="KW-0067">ATP-binding</keyword>
<dbReference type="Proteomes" id="UP001451303">
    <property type="component" value="Unassembled WGS sequence"/>
</dbReference>
<gene>
    <name evidence="11" type="ORF">QR685DRAFT_572490</name>
</gene>
<evidence type="ECO:0000256" key="3">
    <source>
        <dbReference type="ARBA" id="ARBA00022679"/>
    </source>
</evidence>
<accession>A0ABR3DCB0</accession>
<dbReference type="PROSITE" id="PS50011">
    <property type="entry name" value="PROTEIN_KINASE_DOM"/>
    <property type="match status" value="1"/>
</dbReference>
<dbReference type="SUPFAM" id="SSF56112">
    <property type="entry name" value="Protein kinase-like (PK-like)"/>
    <property type="match status" value="1"/>
</dbReference>
<dbReference type="EC" id="2.7.11.1" evidence="1"/>
<reference evidence="11 12" key="1">
    <citation type="submission" date="2023-09" db="EMBL/GenBank/DDBJ databases">
        <title>Multi-omics analysis of a traditional fermented food reveals byproduct-associated fungal strains for waste-to-food upcycling.</title>
        <authorList>
            <consortium name="Lawrence Berkeley National Laboratory"/>
            <person name="Rekdal V.M."/>
            <person name="Villalobos-Escobedo J.M."/>
            <person name="Rodriguez-Valeron N."/>
            <person name="Garcia M.O."/>
            <person name="Vasquez D.P."/>
            <person name="Damayanti I."/>
            <person name="Sorensen P.M."/>
            <person name="Baidoo E.E."/>
            <person name="De Carvalho A.C."/>
            <person name="Riley R."/>
            <person name="Lipzen A."/>
            <person name="He G."/>
            <person name="Yan M."/>
            <person name="Haridas S."/>
            <person name="Daum C."/>
            <person name="Yoshinaga Y."/>
            <person name="Ng V."/>
            <person name="Grigoriev I.V."/>
            <person name="Munk R."/>
            <person name="Nuraida L."/>
            <person name="Wijaya C.H."/>
            <person name="Morales P.-C."/>
            <person name="Keasling J.D."/>
        </authorList>
    </citation>
    <scope>NUCLEOTIDE SEQUENCE [LARGE SCALE GENOMIC DNA]</scope>
    <source>
        <strain evidence="11 12">FGSC 2613</strain>
    </source>
</reference>
<feature type="domain" description="Protein kinase" evidence="10">
    <location>
        <begin position="81"/>
        <end position="548"/>
    </location>
</feature>
<evidence type="ECO:0000256" key="4">
    <source>
        <dbReference type="ARBA" id="ARBA00022741"/>
    </source>
</evidence>
<evidence type="ECO:0000313" key="11">
    <source>
        <dbReference type="EMBL" id="KAL0469503.1"/>
    </source>
</evidence>